<accession>A0A914S4M3</accession>
<name>A0A914S4M3_PAREQ</name>
<reference evidence="2" key="1">
    <citation type="submission" date="2022-11" db="UniProtKB">
        <authorList>
            <consortium name="WormBaseParasite"/>
        </authorList>
    </citation>
    <scope>IDENTIFICATION</scope>
</reference>
<evidence type="ECO:0000313" key="1">
    <source>
        <dbReference type="Proteomes" id="UP000887564"/>
    </source>
</evidence>
<proteinExistence type="predicted"/>
<dbReference type="Proteomes" id="UP000887564">
    <property type="component" value="Unplaced"/>
</dbReference>
<protein>
    <submittedName>
        <fullName evidence="2">Uncharacterized protein</fullName>
    </submittedName>
</protein>
<dbReference type="AlphaFoldDB" id="A0A914S4M3"/>
<evidence type="ECO:0000313" key="2">
    <source>
        <dbReference type="WBParaSite" id="PEQ_0001210901-mRNA-1"/>
    </source>
</evidence>
<sequence length="130" mass="14750">MIIAYTQVEDLYLHADNEALRLGRQDYDKFKSVFTEYSFNLENFFAHSGLQVILNAGINETVDITYTKALQDELSGGAIPIFSNNIENGFRIYVRNRQELAYASTEALTLSPSHRGYVALSLQKVPMFCL</sequence>
<dbReference type="WBParaSite" id="PEQ_0001210901-mRNA-1">
    <property type="protein sequence ID" value="PEQ_0001210901-mRNA-1"/>
    <property type="gene ID" value="PEQ_0001210901"/>
</dbReference>
<organism evidence="1 2">
    <name type="scientific">Parascaris equorum</name>
    <name type="common">Equine roundworm</name>
    <dbReference type="NCBI Taxonomy" id="6256"/>
    <lineage>
        <taxon>Eukaryota</taxon>
        <taxon>Metazoa</taxon>
        <taxon>Ecdysozoa</taxon>
        <taxon>Nematoda</taxon>
        <taxon>Chromadorea</taxon>
        <taxon>Rhabditida</taxon>
        <taxon>Spirurina</taxon>
        <taxon>Ascaridomorpha</taxon>
        <taxon>Ascaridoidea</taxon>
        <taxon>Ascarididae</taxon>
        <taxon>Parascaris</taxon>
    </lineage>
</organism>
<keyword evidence="1" id="KW-1185">Reference proteome</keyword>